<dbReference type="InterPro" id="IPR029063">
    <property type="entry name" value="SAM-dependent_MTases_sf"/>
</dbReference>
<gene>
    <name evidence="2" type="ORF">Dpo_4c00690</name>
</gene>
<dbReference type="SUPFAM" id="SSF53335">
    <property type="entry name" value="S-adenosyl-L-methionine-dependent methyltransferases"/>
    <property type="match status" value="1"/>
</dbReference>
<keyword evidence="3" id="KW-1185">Reference proteome</keyword>
<evidence type="ECO:0000259" key="1">
    <source>
        <dbReference type="Pfam" id="PF05050"/>
    </source>
</evidence>
<keyword evidence="2" id="KW-0808">Transferase</keyword>
<dbReference type="EMBL" id="APJX01000004">
    <property type="protein sequence ID" value="EMS79522.1"/>
    <property type="molecule type" value="Genomic_DNA"/>
</dbReference>
<dbReference type="AlphaFoldDB" id="S0G4Z7"/>
<evidence type="ECO:0000313" key="3">
    <source>
        <dbReference type="Proteomes" id="UP000014216"/>
    </source>
</evidence>
<accession>S0G4Z7</accession>
<dbReference type="RefSeq" id="WP_006965760.1">
    <property type="nucleotide sequence ID" value="NZ_APJX01000004.1"/>
</dbReference>
<reference evidence="2 3" key="1">
    <citation type="journal article" date="2013" name="Genome Announc.">
        <title>Draft Genome Sequence of Desulfotignum phosphitoxidans DSM 13687 Strain FiPS-3.</title>
        <authorList>
            <person name="Poehlein A."/>
            <person name="Daniel R."/>
            <person name="Simeonova D.D."/>
        </authorList>
    </citation>
    <scope>NUCLEOTIDE SEQUENCE [LARGE SCALE GENOMIC DNA]</scope>
    <source>
        <strain evidence="2 3">DSM 13687</strain>
    </source>
</reference>
<dbReference type="OrthoDB" id="5329963at2"/>
<dbReference type="InterPro" id="IPR006342">
    <property type="entry name" value="FkbM_mtfrase"/>
</dbReference>
<dbReference type="GO" id="GO:0032259">
    <property type="term" value="P:methylation"/>
    <property type="evidence" value="ECO:0007669"/>
    <property type="project" value="UniProtKB-KW"/>
</dbReference>
<dbReference type="GO" id="GO:0008168">
    <property type="term" value="F:methyltransferase activity"/>
    <property type="evidence" value="ECO:0007669"/>
    <property type="project" value="UniProtKB-KW"/>
</dbReference>
<dbReference type="NCBIfam" id="TIGR01444">
    <property type="entry name" value="fkbM_fam"/>
    <property type="match status" value="1"/>
</dbReference>
<feature type="domain" description="Methyltransferase FkbM" evidence="1">
    <location>
        <begin position="66"/>
        <end position="207"/>
    </location>
</feature>
<dbReference type="Proteomes" id="UP000014216">
    <property type="component" value="Unassembled WGS sequence"/>
</dbReference>
<dbReference type="Gene3D" id="3.40.50.150">
    <property type="entry name" value="Vaccinia Virus protein VP39"/>
    <property type="match status" value="1"/>
</dbReference>
<organism evidence="2 3">
    <name type="scientific">Desulfotignum phosphitoxidans DSM 13687</name>
    <dbReference type="NCBI Taxonomy" id="1286635"/>
    <lineage>
        <taxon>Bacteria</taxon>
        <taxon>Pseudomonadati</taxon>
        <taxon>Thermodesulfobacteriota</taxon>
        <taxon>Desulfobacteria</taxon>
        <taxon>Desulfobacterales</taxon>
        <taxon>Desulfobacteraceae</taxon>
        <taxon>Desulfotignum</taxon>
    </lineage>
</organism>
<keyword evidence="2" id="KW-0489">Methyltransferase</keyword>
<proteinExistence type="predicted"/>
<sequence>MVNHAKTEQLKDLFADKKSSHVLDKILRFRENISAQTYLQNDPVTQYFPEDIDLFAHLNQGIRMIDCGAFTGDTLEQTLSIFEKRKQSLDYIALMEPDIQNLQALQANVKKYVDRCDLFVLPAGAWSSSQILQIQSNGASSQIRKLQGQPEEGVFAIPVVAIDEVFYGAKPNYIKMDIEGAEIEAIEGAKQTIADYSPVLAICLYHRASDLWNIPLRVHEINSNYNFYLRVHGDMGLETVIYCVPRLSAALNITS</sequence>
<dbReference type="Pfam" id="PF05050">
    <property type="entry name" value="Methyltransf_21"/>
    <property type="match status" value="1"/>
</dbReference>
<name>S0G4Z7_9BACT</name>
<protein>
    <submittedName>
        <fullName evidence="2">Methyltransferase FkbM family</fullName>
    </submittedName>
</protein>
<comment type="caution">
    <text evidence="2">The sequence shown here is derived from an EMBL/GenBank/DDBJ whole genome shotgun (WGS) entry which is preliminary data.</text>
</comment>
<evidence type="ECO:0000313" key="2">
    <source>
        <dbReference type="EMBL" id="EMS79522.1"/>
    </source>
</evidence>